<reference evidence="1 2" key="1">
    <citation type="submission" date="2023-10" db="EMBL/GenBank/DDBJ databases">
        <authorList>
            <person name="Botero Cardona J."/>
        </authorList>
    </citation>
    <scope>NUCLEOTIDE SEQUENCE [LARGE SCALE GENOMIC DNA]</scope>
    <source>
        <strain evidence="1 2">R-54839</strain>
    </source>
</reference>
<sequence>MAKQEKWIAVDYFLETIYCVRDSENQLHQAISELLDHSKNEINAAIRIYRLDANLYEEVVQKMEETGLTLNHFVRPRGLENEPTTFNL</sequence>
<gene>
    <name evidence="1" type="ORF">R54839_PPFHFPJH_00376</name>
</gene>
<proteinExistence type="predicted"/>
<evidence type="ECO:0000313" key="2">
    <source>
        <dbReference type="Proteomes" id="UP001314261"/>
    </source>
</evidence>
<dbReference type="EMBL" id="CAUZLR010000001">
    <property type="protein sequence ID" value="CAK1229856.1"/>
    <property type="molecule type" value="Genomic_DNA"/>
</dbReference>
<dbReference type="Proteomes" id="UP001314261">
    <property type="component" value="Unassembled WGS sequence"/>
</dbReference>
<keyword evidence="2" id="KW-1185">Reference proteome</keyword>
<evidence type="ECO:0000313" key="1">
    <source>
        <dbReference type="EMBL" id="CAK1229856.1"/>
    </source>
</evidence>
<protein>
    <submittedName>
        <fullName evidence="1">Uncharacterized protein</fullName>
    </submittedName>
</protein>
<comment type="caution">
    <text evidence="1">The sequence shown here is derived from an EMBL/GenBank/DDBJ whole genome shotgun (WGS) entry which is preliminary data.</text>
</comment>
<accession>A0ABM9MP10</accession>
<name>A0ABM9MP10_9LACO</name>
<dbReference type="RefSeq" id="WP_187753357.1">
    <property type="nucleotide sequence ID" value="NZ_CAUZLR010000001.1"/>
</dbReference>
<organism evidence="1 2">
    <name type="scientific">Fructobacillus fructosus</name>
    <dbReference type="NCBI Taxonomy" id="1631"/>
    <lineage>
        <taxon>Bacteria</taxon>
        <taxon>Bacillati</taxon>
        <taxon>Bacillota</taxon>
        <taxon>Bacilli</taxon>
        <taxon>Lactobacillales</taxon>
        <taxon>Lactobacillaceae</taxon>
        <taxon>Fructobacillus</taxon>
    </lineage>
</organism>